<comment type="function">
    <text evidence="2 19">Cell wall formation.</text>
</comment>
<dbReference type="InterPro" id="IPR006094">
    <property type="entry name" value="Oxid_FAD_bind_N"/>
</dbReference>
<accession>G8R416</accession>
<evidence type="ECO:0000313" key="22">
    <source>
        <dbReference type="Proteomes" id="UP000005631"/>
    </source>
</evidence>
<dbReference type="NCBIfam" id="NF000755">
    <property type="entry name" value="PRK00046.1"/>
    <property type="match status" value="1"/>
</dbReference>
<evidence type="ECO:0000256" key="14">
    <source>
        <dbReference type="ARBA" id="ARBA00023002"/>
    </source>
</evidence>
<keyword evidence="8 19" id="KW-0132">Cell division</keyword>
<keyword evidence="15 19" id="KW-0131">Cell cycle</keyword>
<dbReference type="Pfam" id="PF01565">
    <property type="entry name" value="FAD_binding_4"/>
    <property type="match status" value="1"/>
</dbReference>
<evidence type="ECO:0000256" key="19">
    <source>
        <dbReference type="HAMAP-Rule" id="MF_00037"/>
    </source>
</evidence>
<evidence type="ECO:0000313" key="21">
    <source>
        <dbReference type="EMBL" id="AEV32048.1"/>
    </source>
</evidence>
<dbReference type="Gene3D" id="3.30.465.10">
    <property type="match status" value="1"/>
</dbReference>
<dbReference type="GO" id="GO:0009252">
    <property type="term" value="P:peptidoglycan biosynthetic process"/>
    <property type="evidence" value="ECO:0007669"/>
    <property type="project" value="UniProtKB-UniRule"/>
</dbReference>
<evidence type="ECO:0000256" key="8">
    <source>
        <dbReference type="ARBA" id="ARBA00022618"/>
    </source>
</evidence>
<comment type="pathway">
    <text evidence="4 19">Cell wall biogenesis; peptidoglycan biosynthesis.</text>
</comment>
<protein>
    <recommendedName>
        <fullName evidence="6 19">UDP-N-acetylenolpyruvoylglucosamine reductase</fullName>
        <ecNumber evidence="5 19">1.3.1.98</ecNumber>
    </recommendedName>
    <alternativeName>
        <fullName evidence="17 19">UDP-N-acetylmuramate dehydrogenase</fullName>
    </alternativeName>
</protein>
<keyword evidence="7 19" id="KW-0963">Cytoplasm</keyword>
<feature type="domain" description="FAD-binding PCMH-type" evidence="20">
    <location>
        <begin position="19"/>
        <end position="190"/>
    </location>
</feature>
<evidence type="ECO:0000256" key="18">
    <source>
        <dbReference type="ARBA" id="ARBA00048914"/>
    </source>
</evidence>
<dbReference type="HOGENOM" id="CLU_035304_0_0_10"/>
<evidence type="ECO:0000256" key="7">
    <source>
        <dbReference type="ARBA" id="ARBA00022490"/>
    </source>
</evidence>
<comment type="subcellular location">
    <subcellularLocation>
        <location evidence="3 19">Cytoplasm</location>
    </subcellularLocation>
</comment>
<dbReference type="GO" id="GO:0071949">
    <property type="term" value="F:FAD binding"/>
    <property type="evidence" value="ECO:0007669"/>
    <property type="project" value="InterPro"/>
</dbReference>
<dbReference type="InterPro" id="IPR036318">
    <property type="entry name" value="FAD-bd_PCMH-like_sf"/>
</dbReference>
<dbReference type="InterPro" id="IPR003170">
    <property type="entry name" value="MurB"/>
</dbReference>
<keyword evidence="13 19" id="KW-0573">Peptidoglycan synthesis</keyword>
<evidence type="ECO:0000256" key="9">
    <source>
        <dbReference type="ARBA" id="ARBA00022630"/>
    </source>
</evidence>
<dbReference type="Gene3D" id="3.30.43.10">
    <property type="entry name" value="Uridine Diphospho-n-acetylenolpyruvylglucosamine Reductase, domain 2"/>
    <property type="match status" value="1"/>
</dbReference>
<keyword evidence="14 19" id="KW-0560">Oxidoreductase</keyword>
<sequence length="340" mass="38130">MNEKRILKDLSLKGFNTFGVEARAKYFFEAITVDDLLWIIHQEEFKGKKMILGGGSNMLLTQDFDGLIIKISFKEKWIEKSHDDYTLVSVMAGENWHQFVQWTIEQGLGGLENLSLIPGNVGTAPVQNIGAYGVEVKDTFHHLEALNMETGEFEIFRAEDCNFGYRQSYFKEGGKNKYIIIRVFFCLTHTNHVLNTKYGAIEAELERMGEEPSIQSISKAVCNIRSSKLPDPVLLGNSGSFFKNPVVPNAAYEKLKAEFPDIVAYPAGNGYTKLAAGWLIEKAGWKGFRRGDAAVHEKQALVLVNHGKASGKEIEALATEIKESIKRTFAVNLEEEINLI</sequence>
<evidence type="ECO:0000256" key="11">
    <source>
        <dbReference type="ARBA" id="ARBA00022857"/>
    </source>
</evidence>
<dbReference type="PANTHER" id="PTHR21071:SF4">
    <property type="entry name" value="UDP-N-ACETYLENOLPYRUVOYLGLUCOSAMINE REDUCTASE"/>
    <property type="match status" value="1"/>
</dbReference>
<evidence type="ECO:0000256" key="1">
    <source>
        <dbReference type="ARBA" id="ARBA00001974"/>
    </source>
</evidence>
<dbReference type="InterPro" id="IPR016167">
    <property type="entry name" value="FAD-bd_PCMH_sub1"/>
</dbReference>
<dbReference type="InterPro" id="IPR016169">
    <property type="entry name" value="FAD-bd_PCMH_sub2"/>
</dbReference>
<dbReference type="GO" id="GO:0008360">
    <property type="term" value="P:regulation of cell shape"/>
    <property type="evidence" value="ECO:0007669"/>
    <property type="project" value="UniProtKB-KW"/>
</dbReference>
<dbReference type="KEGG" id="oho:Oweho_1039"/>
<dbReference type="AlphaFoldDB" id="G8R416"/>
<dbReference type="Proteomes" id="UP000005631">
    <property type="component" value="Chromosome"/>
</dbReference>
<dbReference type="OrthoDB" id="9804753at2"/>
<dbReference type="SUPFAM" id="SSF56194">
    <property type="entry name" value="Uridine diphospho-N-Acetylenolpyruvylglucosamine reductase, MurB, C-terminal domain"/>
    <property type="match status" value="1"/>
</dbReference>
<keyword evidence="22" id="KW-1185">Reference proteome</keyword>
<dbReference type="EC" id="1.3.1.98" evidence="5 19"/>
<dbReference type="PROSITE" id="PS51387">
    <property type="entry name" value="FAD_PCMH"/>
    <property type="match status" value="1"/>
</dbReference>
<dbReference type="InterPro" id="IPR036635">
    <property type="entry name" value="MurB_C_sf"/>
</dbReference>
<dbReference type="GO" id="GO:0051301">
    <property type="term" value="P:cell division"/>
    <property type="evidence" value="ECO:0007669"/>
    <property type="project" value="UniProtKB-KW"/>
</dbReference>
<evidence type="ECO:0000256" key="12">
    <source>
        <dbReference type="ARBA" id="ARBA00022960"/>
    </source>
</evidence>
<dbReference type="PANTHER" id="PTHR21071">
    <property type="entry name" value="UDP-N-ACETYLENOLPYRUVOYLGLUCOSAMINE REDUCTASE"/>
    <property type="match status" value="1"/>
</dbReference>
<dbReference type="InterPro" id="IPR016166">
    <property type="entry name" value="FAD-bd_PCMH"/>
</dbReference>
<evidence type="ECO:0000256" key="17">
    <source>
        <dbReference type="ARBA" id="ARBA00031026"/>
    </source>
</evidence>
<evidence type="ECO:0000256" key="10">
    <source>
        <dbReference type="ARBA" id="ARBA00022827"/>
    </source>
</evidence>
<evidence type="ECO:0000256" key="5">
    <source>
        <dbReference type="ARBA" id="ARBA00012518"/>
    </source>
</evidence>
<dbReference type="Gene3D" id="3.90.78.10">
    <property type="entry name" value="UDP-N-acetylenolpyruvoylglucosamine reductase, C-terminal domain"/>
    <property type="match status" value="1"/>
</dbReference>
<dbReference type="GO" id="GO:0071555">
    <property type="term" value="P:cell wall organization"/>
    <property type="evidence" value="ECO:0007669"/>
    <property type="project" value="UniProtKB-KW"/>
</dbReference>
<keyword evidence="12 19" id="KW-0133">Cell shape</keyword>
<organism evidence="21 22">
    <name type="scientific">Owenweeksia hongkongensis (strain DSM 17368 / CIP 108786 / JCM 12287 / NRRL B-23963 / UST20020801)</name>
    <dbReference type="NCBI Taxonomy" id="926562"/>
    <lineage>
        <taxon>Bacteria</taxon>
        <taxon>Pseudomonadati</taxon>
        <taxon>Bacteroidota</taxon>
        <taxon>Flavobacteriia</taxon>
        <taxon>Flavobacteriales</taxon>
        <taxon>Owenweeksiaceae</taxon>
        <taxon>Owenweeksia</taxon>
    </lineage>
</organism>
<dbReference type="GO" id="GO:0005829">
    <property type="term" value="C:cytosol"/>
    <property type="evidence" value="ECO:0007669"/>
    <property type="project" value="TreeGrafter"/>
</dbReference>
<dbReference type="eggNOG" id="COG0812">
    <property type="taxonomic scope" value="Bacteria"/>
</dbReference>
<keyword evidence="9 19" id="KW-0285">Flavoprotein</keyword>
<gene>
    <name evidence="19" type="primary">murB</name>
    <name evidence="21" type="ordered locus">Oweho_1039</name>
</gene>
<dbReference type="SUPFAM" id="SSF56176">
    <property type="entry name" value="FAD-binding/transporter-associated domain-like"/>
    <property type="match status" value="1"/>
</dbReference>
<dbReference type="HAMAP" id="MF_00037">
    <property type="entry name" value="MurB"/>
    <property type="match status" value="1"/>
</dbReference>
<reference evidence="21 22" key="1">
    <citation type="journal article" date="2012" name="Stand. Genomic Sci.">
        <title>Genome sequence of the orange-pigmented seawater bacterium Owenweeksia hongkongensis type strain (UST20020801(T)).</title>
        <authorList>
            <person name="Riedel T."/>
            <person name="Held B."/>
            <person name="Nolan M."/>
            <person name="Lucas S."/>
            <person name="Lapidus A."/>
            <person name="Tice H."/>
            <person name="Del Rio T.G."/>
            <person name="Cheng J.F."/>
            <person name="Han C."/>
            <person name="Tapia R."/>
            <person name="Goodwin L.A."/>
            <person name="Pitluck S."/>
            <person name="Liolios K."/>
            <person name="Mavromatis K."/>
            <person name="Pagani I."/>
            <person name="Ivanova N."/>
            <person name="Mikhailova N."/>
            <person name="Pati A."/>
            <person name="Chen A."/>
            <person name="Palaniappan K."/>
            <person name="Rohde M."/>
            <person name="Tindall B.J."/>
            <person name="Detter J.C."/>
            <person name="Goker M."/>
            <person name="Woyke T."/>
            <person name="Bristow J."/>
            <person name="Eisen J.A."/>
            <person name="Markowitz V."/>
            <person name="Hugenholtz P."/>
            <person name="Klenk H.P."/>
            <person name="Kyrpides N.C."/>
        </authorList>
    </citation>
    <scope>NUCLEOTIDE SEQUENCE</scope>
    <source>
        <strain evidence="22">DSM 17368 / JCM 12287 / NRRL B-23963</strain>
    </source>
</reference>
<comment type="similarity">
    <text evidence="19">Belongs to the MurB family.</text>
</comment>
<proteinExistence type="inferred from homology"/>
<dbReference type="RefSeq" id="WP_014201408.1">
    <property type="nucleotide sequence ID" value="NC_016599.1"/>
</dbReference>
<dbReference type="NCBIfam" id="NF010478">
    <property type="entry name" value="PRK13903.1"/>
    <property type="match status" value="1"/>
</dbReference>
<dbReference type="NCBIfam" id="TIGR00179">
    <property type="entry name" value="murB"/>
    <property type="match status" value="1"/>
</dbReference>
<evidence type="ECO:0000256" key="13">
    <source>
        <dbReference type="ARBA" id="ARBA00022984"/>
    </source>
</evidence>
<comment type="cofactor">
    <cofactor evidence="1 19">
        <name>FAD</name>
        <dbReference type="ChEBI" id="CHEBI:57692"/>
    </cofactor>
</comment>
<dbReference type="STRING" id="926562.Oweho_1039"/>
<comment type="catalytic activity">
    <reaction evidence="18 19">
        <text>UDP-N-acetyl-alpha-D-muramate + NADP(+) = UDP-N-acetyl-3-O-(1-carboxyvinyl)-alpha-D-glucosamine + NADPH + H(+)</text>
        <dbReference type="Rhea" id="RHEA:12248"/>
        <dbReference type="ChEBI" id="CHEBI:15378"/>
        <dbReference type="ChEBI" id="CHEBI:57783"/>
        <dbReference type="ChEBI" id="CHEBI:58349"/>
        <dbReference type="ChEBI" id="CHEBI:68483"/>
        <dbReference type="ChEBI" id="CHEBI:70757"/>
        <dbReference type="EC" id="1.3.1.98"/>
    </reaction>
</comment>
<keyword evidence="16 19" id="KW-0961">Cell wall biogenesis/degradation</keyword>
<evidence type="ECO:0000259" key="20">
    <source>
        <dbReference type="PROSITE" id="PS51387"/>
    </source>
</evidence>
<evidence type="ECO:0000256" key="16">
    <source>
        <dbReference type="ARBA" id="ARBA00023316"/>
    </source>
</evidence>
<feature type="active site" description="Proton donor" evidence="19">
    <location>
        <position position="240"/>
    </location>
</feature>
<evidence type="ECO:0000256" key="3">
    <source>
        <dbReference type="ARBA" id="ARBA00004496"/>
    </source>
</evidence>
<dbReference type="Pfam" id="PF02873">
    <property type="entry name" value="MurB_C"/>
    <property type="match status" value="1"/>
</dbReference>
<evidence type="ECO:0000256" key="6">
    <source>
        <dbReference type="ARBA" id="ARBA00015188"/>
    </source>
</evidence>
<keyword evidence="10 19" id="KW-0274">FAD</keyword>
<dbReference type="PATRIC" id="fig|926562.3.peg.1057"/>
<keyword evidence="11 19" id="KW-0521">NADP</keyword>
<dbReference type="GO" id="GO:0008762">
    <property type="term" value="F:UDP-N-acetylmuramate dehydrogenase activity"/>
    <property type="evidence" value="ECO:0007669"/>
    <property type="project" value="UniProtKB-UniRule"/>
</dbReference>
<evidence type="ECO:0000256" key="4">
    <source>
        <dbReference type="ARBA" id="ARBA00004752"/>
    </source>
</evidence>
<dbReference type="UniPathway" id="UPA00219"/>
<name>G8R416_OWEHD</name>
<feature type="active site" evidence="19">
    <location>
        <position position="166"/>
    </location>
</feature>
<dbReference type="EMBL" id="CP003156">
    <property type="protein sequence ID" value="AEV32048.1"/>
    <property type="molecule type" value="Genomic_DNA"/>
</dbReference>
<feature type="active site" evidence="19">
    <location>
        <position position="336"/>
    </location>
</feature>
<dbReference type="InterPro" id="IPR011601">
    <property type="entry name" value="MurB_C"/>
</dbReference>
<evidence type="ECO:0000256" key="2">
    <source>
        <dbReference type="ARBA" id="ARBA00003921"/>
    </source>
</evidence>
<evidence type="ECO:0000256" key="15">
    <source>
        <dbReference type="ARBA" id="ARBA00023306"/>
    </source>
</evidence>